<dbReference type="EMBL" id="KK106118">
    <property type="protein sequence ID" value="KIY91938.1"/>
    <property type="molecule type" value="Genomic_DNA"/>
</dbReference>
<feature type="compositionally biased region" description="Basic residues" evidence="1">
    <location>
        <begin position="1"/>
        <end position="14"/>
    </location>
</feature>
<name>A0A0D2K6W2_9CHLO</name>
<gene>
    <name evidence="2" type="ORF">MNEG_16026</name>
</gene>
<evidence type="ECO:0000256" key="1">
    <source>
        <dbReference type="SAM" id="MobiDB-lite"/>
    </source>
</evidence>
<reference evidence="2 3" key="1">
    <citation type="journal article" date="2013" name="BMC Genomics">
        <title>Reconstruction of the lipid metabolism for the microalga Monoraphidium neglectum from its genome sequence reveals characteristics suitable for biofuel production.</title>
        <authorList>
            <person name="Bogen C."/>
            <person name="Al-Dilaimi A."/>
            <person name="Albersmeier A."/>
            <person name="Wichmann J."/>
            <person name="Grundmann M."/>
            <person name="Rupp O."/>
            <person name="Lauersen K.J."/>
            <person name="Blifernez-Klassen O."/>
            <person name="Kalinowski J."/>
            <person name="Goesmann A."/>
            <person name="Mussgnug J.H."/>
            <person name="Kruse O."/>
        </authorList>
    </citation>
    <scope>NUCLEOTIDE SEQUENCE [LARGE SCALE GENOMIC DNA]</scope>
    <source>
        <strain evidence="2 3">SAG 48.87</strain>
    </source>
</reference>
<protein>
    <submittedName>
        <fullName evidence="2">Uncharacterized protein</fullName>
    </submittedName>
</protein>
<evidence type="ECO:0000313" key="3">
    <source>
        <dbReference type="Proteomes" id="UP000054498"/>
    </source>
</evidence>
<dbReference type="Proteomes" id="UP000054498">
    <property type="component" value="Unassembled WGS sequence"/>
</dbReference>
<feature type="compositionally biased region" description="Low complexity" evidence="1">
    <location>
        <begin position="52"/>
        <end position="65"/>
    </location>
</feature>
<dbReference type="GeneID" id="25733745"/>
<keyword evidence="3" id="KW-1185">Reference proteome</keyword>
<proteinExistence type="predicted"/>
<sequence length="65" mass="7057">VPGRRGARPWRPRPRQANPPQRAERAPGGAPGRRFGDTDDTGAALWERPTSRARAGARLMGAARD</sequence>
<dbReference type="KEGG" id="mng:MNEG_16026"/>
<dbReference type="AlphaFoldDB" id="A0A0D2K6W2"/>
<dbReference type="RefSeq" id="XP_013890958.1">
    <property type="nucleotide sequence ID" value="XM_014035504.1"/>
</dbReference>
<evidence type="ECO:0000313" key="2">
    <source>
        <dbReference type="EMBL" id="KIY91938.1"/>
    </source>
</evidence>
<feature type="non-terminal residue" evidence="2">
    <location>
        <position position="1"/>
    </location>
</feature>
<accession>A0A0D2K6W2</accession>
<feature type="region of interest" description="Disordered" evidence="1">
    <location>
        <begin position="1"/>
        <end position="65"/>
    </location>
</feature>
<organism evidence="2 3">
    <name type="scientific">Monoraphidium neglectum</name>
    <dbReference type="NCBI Taxonomy" id="145388"/>
    <lineage>
        <taxon>Eukaryota</taxon>
        <taxon>Viridiplantae</taxon>
        <taxon>Chlorophyta</taxon>
        <taxon>core chlorophytes</taxon>
        <taxon>Chlorophyceae</taxon>
        <taxon>CS clade</taxon>
        <taxon>Sphaeropleales</taxon>
        <taxon>Selenastraceae</taxon>
        <taxon>Monoraphidium</taxon>
    </lineage>
</organism>